<dbReference type="Ensembl" id="ENSGAGT00000019065.1">
    <property type="protein sequence ID" value="ENSGAGP00000016699.1"/>
    <property type="gene ID" value="ENSGAGG00000012481.1"/>
</dbReference>
<evidence type="ECO:0000256" key="4">
    <source>
        <dbReference type="ARBA" id="ARBA00022514"/>
    </source>
</evidence>
<evidence type="ECO:0000313" key="11">
    <source>
        <dbReference type="Ensembl" id="ENSGAGP00000016699.1"/>
    </source>
</evidence>
<protein>
    <submittedName>
        <fullName evidence="11">Uncharacterized protein</fullName>
    </submittedName>
</protein>
<evidence type="ECO:0000256" key="8">
    <source>
        <dbReference type="ARBA" id="ARBA00023157"/>
    </source>
</evidence>
<keyword evidence="8" id="KW-1015">Disulfide bond</keyword>
<dbReference type="InterPro" id="IPR009079">
    <property type="entry name" value="4_helix_cytokine-like_core"/>
</dbReference>
<dbReference type="Pfam" id="PF00143">
    <property type="entry name" value="Interferon"/>
    <property type="match status" value="1"/>
</dbReference>
<evidence type="ECO:0000256" key="3">
    <source>
        <dbReference type="ARBA" id="ARBA00011033"/>
    </source>
</evidence>
<dbReference type="GO" id="GO:0005615">
    <property type="term" value="C:extracellular space"/>
    <property type="evidence" value="ECO:0007669"/>
    <property type="project" value="UniProtKB-KW"/>
</dbReference>
<keyword evidence="12" id="KW-1185">Reference proteome</keyword>
<name>A0A452HP04_9SAUR</name>
<keyword evidence="7" id="KW-0051">Antiviral defense</keyword>
<feature type="signal peptide" evidence="10">
    <location>
        <begin position="1"/>
        <end position="25"/>
    </location>
</feature>
<feature type="chain" id="PRO_5019432037" evidence="10">
    <location>
        <begin position="26"/>
        <end position="174"/>
    </location>
</feature>
<dbReference type="STRING" id="38772.ENSGAGP00000016699"/>
<accession>A0A452HP04</accession>
<keyword evidence="6 10" id="KW-0732">Signal</keyword>
<dbReference type="PANTHER" id="PTHR11691:SF73">
    <property type="entry name" value="INTERFERON BETA"/>
    <property type="match status" value="1"/>
</dbReference>
<comment type="similarity">
    <text evidence="3">Belongs to the alpha/beta interferon family.</text>
</comment>
<dbReference type="GO" id="GO:0051607">
    <property type="term" value="P:defense response to virus"/>
    <property type="evidence" value="ECO:0007669"/>
    <property type="project" value="UniProtKB-KW"/>
</dbReference>
<feature type="region of interest" description="Disordered" evidence="9">
    <location>
        <begin position="154"/>
        <end position="174"/>
    </location>
</feature>
<comment type="subcellular location">
    <subcellularLocation>
        <location evidence="2">Secreted</location>
    </subcellularLocation>
</comment>
<organism evidence="11 12">
    <name type="scientific">Gopherus agassizii</name>
    <name type="common">Agassiz's desert tortoise</name>
    <dbReference type="NCBI Taxonomy" id="38772"/>
    <lineage>
        <taxon>Eukaryota</taxon>
        <taxon>Metazoa</taxon>
        <taxon>Chordata</taxon>
        <taxon>Craniata</taxon>
        <taxon>Vertebrata</taxon>
        <taxon>Euteleostomi</taxon>
        <taxon>Archelosauria</taxon>
        <taxon>Testudinata</taxon>
        <taxon>Testudines</taxon>
        <taxon>Cryptodira</taxon>
        <taxon>Durocryptodira</taxon>
        <taxon>Testudinoidea</taxon>
        <taxon>Testudinidae</taxon>
        <taxon>Gopherus</taxon>
    </lineage>
</organism>
<evidence type="ECO:0000313" key="12">
    <source>
        <dbReference type="Proteomes" id="UP000291020"/>
    </source>
</evidence>
<proteinExistence type="inferred from homology"/>
<feature type="compositionally biased region" description="Basic residues" evidence="9">
    <location>
        <begin position="163"/>
        <end position="174"/>
    </location>
</feature>
<keyword evidence="5" id="KW-0964">Secreted</keyword>
<dbReference type="PANTHER" id="PTHR11691">
    <property type="entry name" value="TYPE I INTERFERON"/>
    <property type="match status" value="1"/>
</dbReference>
<dbReference type="GO" id="GO:0005125">
    <property type="term" value="F:cytokine activity"/>
    <property type="evidence" value="ECO:0007669"/>
    <property type="project" value="UniProtKB-KW"/>
</dbReference>
<dbReference type="AlphaFoldDB" id="A0A452HP04"/>
<dbReference type="SUPFAM" id="SSF47266">
    <property type="entry name" value="4-helical cytokines"/>
    <property type="match status" value="1"/>
</dbReference>
<evidence type="ECO:0000256" key="10">
    <source>
        <dbReference type="SAM" id="SignalP"/>
    </source>
</evidence>
<sequence>MITWAQSRFLQISLVLVFSIKLLSSTKISSPDCHFLQAKMNQSDLYLLCRMGGQFPLQCLNERTDFRFPMAILKPREKVNIVVTIHKILHETFNLFSKNLHAAWNTRYNSGNDVQQSTLNMKKYFQRIKNFLKRSTTSTVPGKEAPTRVILSTTQDPQTRKSWTPHHLGHWHSH</sequence>
<comment type="function">
    <text evidence="1">Has antiviral activities.</text>
</comment>
<dbReference type="Proteomes" id="UP000291020">
    <property type="component" value="Unassembled WGS sequence"/>
</dbReference>
<dbReference type="Gene3D" id="1.20.1250.10">
    <property type="match status" value="1"/>
</dbReference>
<keyword evidence="4" id="KW-0202">Cytokine</keyword>
<evidence type="ECO:0000256" key="9">
    <source>
        <dbReference type="SAM" id="MobiDB-lite"/>
    </source>
</evidence>
<reference evidence="11" key="3">
    <citation type="submission" date="2025-09" db="UniProtKB">
        <authorList>
            <consortium name="Ensembl"/>
        </authorList>
    </citation>
    <scope>IDENTIFICATION</scope>
</reference>
<dbReference type="GO" id="GO:0005126">
    <property type="term" value="F:cytokine receptor binding"/>
    <property type="evidence" value="ECO:0007669"/>
    <property type="project" value="InterPro"/>
</dbReference>
<reference evidence="12" key="1">
    <citation type="journal article" date="2017" name="PLoS ONE">
        <title>The Agassiz's desert tortoise genome provides a resource for the conservation of a threatened species.</title>
        <authorList>
            <person name="Tollis M."/>
            <person name="DeNardo D.F."/>
            <person name="Cornelius J.A."/>
            <person name="Dolby G.A."/>
            <person name="Edwards T."/>
            <person name="Henen B.T."/>
            <person name="Karl A.E."/>
            <person name="Murphy R.W."/>
            <person name="Kusumi K."/>
        </authorList>
    </citation>
    <scope>NUCLEOTIDE SEQUENCE [LARGE SCALE GENOMIC DNA]</scope>
</reference>
<evidence type="ECO:0000256" key="5">
    <source>
        <dbReference type="ARBA" id="ARBA00022525"/>
    </source>
</evidence>
<evidence type="ECO:0000256" key="7">
    <source>
        <dbReference type="ARBA" id="ARBA00023118"/>
    </source>
</evidence>
<evidence type="ECO:0000256" key="1">
    <source>
        <dbReference type="ARBA" id="ARBA00002718"/>
    </source>
</evidence>
<dbReference type="InterPro" id="IPR000471">
    <property type="entry name" value="Interferon_alpha/beta/delta"/>
</dbReference>
<evidence type="ECO:0000256" key="2">
    <source>
        <dbReference type="ARBA" id="ARBA00004613"/>
    </source>
</evidence>
<evidence type="ECO:0000256" key="6">
    <source>
        <dbReference type="ARBA" id="ARBA00022729"/>
    </source>
</evidence>
<dbReference type="GO" id="GO:0006955">
    <property type="term" value="P:immune response"/>
    <property type="evidence" value="ECO:0007669"/>
    <property type="project" value="UniProtKB-ARBA"/>
</dbReference>
<reference evidence="11" key="2">
    <citation type="submission" date="2025-08" db="UniProtKB">
        <authorList>
            <consortium name="Ensembl"/>
        </authorList>
    </citation>
    <scope>IDENTIFICATION</scope>
</reference>